<dbReference type="FunFam" id="3.30.160.60:FF:000100">
    <property type="entry name" value="Zinc finger 45-like"/>
    <property type="match status" value="1"/>
</dbReference>
<reference evidence="14" key="1">
    <citation type="journal article" date="2023" name="bioRxiv">
        <title>Scaffold-level genome assemblies of two parasitoid biocontrol wasps reveal the parthenogenesis mechanism and an associated novel virus.</title>
        <authorList>
            <person name="Inwood S."/>
            <person name="Skelly J."/>
            <person name="Guhlin J."/>
            <person name="Harrop T."/>
            <person name="Goldson S."/>
            <person name="Dearden P."/>
        </authorList>
    </citation>
    <scope>NUCLEOTIDE SEQUENCE</scope>
    <source>
        <strain evidence="14">Lincoln</strain>
        <tissue evidence="14">Whole body</tissue>
    </source>
</reference>
<protein>
    <recommendedName>
        <fullName evidence="13">C2H2-type domain-containing protein</fullName>
    </recommendedName>
</protein>
<keyword evidence="6" id="KW-0862">Zinc</keyword>
<evidence type="ECO:0000256" key="4">
    <source>
        <dbReference type="ARBA" id="ARBA00022737"/>
    </source>
</evidence>
<feature type="region of interest" description="Disordered" evidence="12">
    <location>
        <begin position="377"/>
        <end position="403"/>
    </location>
</feature>
<evidence type="ECO:0000313" key="15">
    <source>
        <dbReference type="Proteomes" id="UP001168972"/>
    </source>
</evidence>
<evidence type="ECO:0000256" key="9">
    <source>
        <dbReference type="ARBA" id="ARBA00023163"/>
    </source>
</evidence>
<dbReference type="PROSITE" id="PS00028">
    <property type="entry name" value="ZINC_FINGER_C2H2_1"/>
    <property type="match status" value="7"/>
</dbReference>
<proteinExistence type="inferred from homology"/>
<feature type="domain" description="C2H2-type" evidence="13">
    <location>
        <begin position="301"/>
        <end position="328"/>
    </location>
</feature>
<dbReference type="SMART" id="SM00355">
    <property type="entry name" value="ZnF_C2H2"/>
    <property type="match status" value="8"/>
</dbReference>
<dbReference type="AlphaFoldDB" id="A0AA39KNS6"/>
<dbReference type="GO" id="GO:0010468">
    <property type="term" value="P:regulation of gene expression"/>
    <property type="evidence" value="ECO:0007669"/>
    <property type="project" value="TreeGrafter"/>
</dbReference>
<evidence type="ECO:0000256" key="12">
    <source>
        <dbReference type="SAM" id="MobiDB-lite"/>
    </source>
</evidence>
<evidence type="ECO:0000256" key="11">
    <source>
        <dbReference type="PROSITE-ProRule" id="PRU00042"/>
    </source>
</evidence>
<comment type="caution">
    <text evidence="14">The sequence shown here is derived from an EMBL/GenBank/DDBJ whole genome shotgun (WGS) entry which is preliminary data.</text>
</comment>
<dbReference type="Gene3D" id="3.30.160.60">
    <property type="entry name" value="Classic Zinc Finger"/>
    <property type="match status" value="7"/>
</dbReference>
<keyword evidence="8" id="KW-0238">DNA-binding</keyword>
<feature type="domain" description="C2H2-type" evidence="13">
    <location>
        <begin position="357"/>
        <end position="384"/>
    </location>
</feature>
<dbReference type="InterPro" id="IPR050331">
    <property type="entry name" value="Zinc_finger"/>
</dbReference>
<organism evidence="14 15">
    <name type="scientific">Microctonus hyperodae</name>
    <name type="common">Parasitoid wasp</name>
    <dbReference type="NCBI Taxonomy" id="165561"/>
    <lineage>
        <taxon>Eukaryota</taxon>
        <taxon>Metazoa</taxon>
        <taxon>Ecdysozoa</taxon>
        <taxon>Arthropoda</taxon>
        <taxon>Hexapoda</taxon>
        <taxon>Insecta</taxon>
        <taxon>Pterygota</taxon>
        <taxon>Neoptera</taxon>
        <taxon>Endopterygota</taxon>
        <taxon>Hymenoptera</taxon>
        <taxon>Apocrita</taxon>
        <taxon>Ichneumonoidea</taxon>
        <taxon>Braconidae</taxon>
        <taxon>Euphorinae</taxon>
        <taxon>Microctonus</taxon>
    </lineage>
</organism>
<feature type="domain" description="C2H2-type" evidence="13">
    <location>
        <begin position="329"/>
        <end position="356"/>
    </location>
</feature>
<evidence type="ECO:0000256" key="6">
    <source>
        <dbReference type="ARBA" id="ARBA00022833"/>
    </source>
</evidence>
<dbReference type="GO" id="GO:0008270">
    <property type="term" value="F:zinc ion binding"/>
    <property type="evidence" value="ECO:0007669"/>
    <property type="project" value="UniProtKB-KW"/>
</dbReference>
<keyword evidence="4" id="KW-0677">Repeat</keyword>
<feature type="domain" description="C2H2-type" evidence="13">
    <location>
        <begin position="217"/>
        <end position="244"/>
    </location>
</feature>
<dbReference type="FunFam" id="3.30.160.60:FF:000624">
    <property type="entry name" value="zinc finger protein 697"/>
    <property type="match status" value="1"/>
</dbReference>
<dbReference type="FunFam" id="3.30.160.60:FF:000508">
    <property type="entry name" value="Myeloid zinc finger 1"/>
    <property type="match status" value="1"/>
</dbReference>
<accession>A0AA39KNS6</accession>
<evidence type="ECO:0000259" key="13">
    <source>
        <dbReference type="PROSITE" id="PS50157"/>
    </source>
</evidence>
<keyword evidence="10" id="KW-0539">Nucleus</keyword>
<evidence type="ECO:0000256" key="5">
    <source>
        <dbReference type="ARBA" id="ARBA00022771"/>
    </source>
</evidence>
<evidence type="ECO:0000256" key="2">
    <source>
        <dbReference type="ARBA" id="ARBA00006991"/>
    </source>
</evidence>
<dbReference type="GO" id="GO:0048598">
    <property type="term" value="P:embryonic morphogenesis"/>
    <property type="evidence" value="ECO:0007669"/>
    <property type="project" value="UniProtKB-ARBA"/>
</dbReference>
<dbReference type="PANTHER" id="PTHR16515:SF66">
    <property type="entry name" value="C2H2-TYPE DOMAIN-CONTAINING PROTEIN"/>
    <property type="match status" value="1"/>
</dbReference>
<name>A0AA39KNS6_MICHY</name>
<evidence type="ECO:0000256" key="1">
    <source>
        <dbReference type="ARBA" id="ARBA00004123"/>
    </source>
</evidence>
<keyword evidence="15" id="KW-1185">Reference proteome</keyword>
<dbReference type="EMBL" id="JAQQBR010001831">
    <property type="protein sequence ID" value="KAK0168338.1"/>
    <property type="molecule type" value="Genomic_DNA"/>
</dbReference>
<dbReference type="Proteomes" id="UP001168972">
    <property type="component" value="Unassembled WGS sequence"/>
</dbReference>
<evidence type="ECO:0000313" key="14">
    <source>
        <dbReference type="EMBL" id="KAK0168338.1"/>
    </source>
</evidence>
<reference evidence="14" key="2">
    <citation type="submission" date="2023-03" db="EMBL/GenBank/DDBJ databases">
        <authorList>
            <person name="Inwood S.N."/>
            <person name="Skelly J.G."/>
            <person name="Guhlin J."/>
            <person name="Harrop T.W.R."/>
            <person name="Goldson S.G."/>
            <person name="Dearden P.K."/>
        </authorList>
    </citation>
    <scope>NUCLEOTIDE SEQUENCE</scope>
    <source>
        <strain evidence="14">Lincoln</strain>
        <tissue evidence="14">Whole body</tissue>
    </source>
</reference>
<keyword evidence="3" id="KW-0479">Metal-binding</keyword>
<dbReference type="GO" id="GO:0042802">
    <property type="term" value="F:identical protein binding"/>
    <property type="evidence" value="ECO:0007669"/>
    <property type="project" value="UniProtKB-ARBA"/>
</dbReference>
<evidence type="ECO:0000256" key="7">
    <source>
        <dbReference type="ARBA" id="ARBA00023015"/>
    </source>
</evidence>
<dbReference type="FunFam" id="3.30.160.60:FF:000710">
    <property type="entry name" value="Zinc finger protein 768"/>
    <property type="match status" value="1"/>
</dbReference>
<keyword evidence="5 11" id="KW-0863">Zinc-finger</keyword>
<dbReference type="InterPro" id="IPR036236">
    <property type="entry name" value="Znf_C2H2_sf"/>
</dbReference>
<gene>
    <name evidence="14" type="ORF">PV327_002155</name>
</gene>
<comment type="similarity">
    <text evidence="2">Belongs to the krueppel C2H2-type zinc-finger protein family.</text>
</comment>
<feature type="domain" description="C2H2-type" evidence="13">
    <location>
        <begin position="245"/>
        <end position="272"/>
    </location>
</feature>
<feature type="domain" description="C2H2-type" evidence="13">
    <location>
        <begin position="273"/>
        <end position="300"/>
    </location>
</feature>
<sequence length="648" mass="74323">MNEACPNCGQLTNSSSSRLINDNCGHKKCRMCLLYEENGCKTCEIVQKELPITNNIGSDLFDHVEINQAETERLPSPILLDISNPNYSDIINDVKSPLKIESPINNSDVTKLQTNINCIPIVETEIDTVETNMIDDNDKVKSKKFMDRSHIITLPGVPEKFKCTACGKIFKNKKSKCYHDGCITGILPYHCSICDRSFAKKSHFEYHERIHRDYRPFKCELCNKAFAQKNKLNRHMVSHSKEKPFLCPNCGKCYKKKDDLKSHMTVHTGLMPYVCESCGKKFRMRTNLNRHMKSHSNERPHICDTCGKSFKDKTLLARHKRIHAKERPYSCAHCPRVFISKSELCRHLAIHTDGKPFSCTICQTEFRRKDNLNRHVRHHHSEDGQVAPDNLTESKTTKKNSNNIKIKKVKRNTAVKTKSILKKVSQVKRSVSQKNSSTNTTLNTNLRVQLNSQIDSRRNTTPVIRAPGELSNAVPVINGPISSILKRDERSDMKKKVWTYTEPIPRATAVVINQRIEEKLYSQITPSNCRFYRDNSSRIDSYIPYPIVHNPVKAVPIGRISNERRMSDSNFYPPKSDTLIELKSTILPSSVYHQNNIIRDNEMQIEDKTKQKCTIVMDEKVNVCFRNNDINREVSIEGTNCVSTIKKI</sequence>
<evidence type="ECO:0000256" key="10">
    <source>
        <dbReference type="ARBA" id="ARBA00023242"/>
    </source>
</evidence>
<dbReference type="FunFam" id="3.30.160.60:FF:000446">
    <property type="entry name" value="Zinc finger protein"/>
    <property type="match status" value="2"/>
</dbReference>
<dbReference type="GO" id="GO:0003677">
    <property type="term" value="F:DNA binding"/>
    <property type="evidence" value="ECO:0007669"/>
    <property type="project" value="UniProtKB-KW"/>
</dbReference>
<dbReference type="PROSITE" id="PS50157">
    <property type="entry name" value="ZINC_FINGER_C2H2_2"/>
    <property type="match status" value="7"/>
</dbReference>
<dbReference type="PANTHER" id="PTHR16515">
    <property type="entry name" value="PR DOMAIN ZINC FINGER PROTEIN"/>
    <property type="match status" value="1"/>
</dbReference>
<keyword evidence="7" id="KW-0805">Transcription regulation</keyword>
<dbReference type="InterPro" id="IPR013087">
    <property type="entry name" value="Znf_C2H2_type"/>
</dbReference>
<comment type="subcellular location">
    <subcellularLocation>
        <location evidence="1">Nucleus</location>
    </subcellularLocation>
</comment>
<dbReference type="GO" id="GO:0005634">
    <property type="term" value="C:nucleus"/>
    <property type="evidence" value="ECO:0007669"/>
    <property type="project" value="UniProtKB-SubCell"/>
</dbReference>
<dbReference type="Pfam" id="PF00096">
    <property type="entry name" value="zf-C2H2"/>
    <property type="match status" value="7"/>
</dbReference>
<evidence type="ECO:0000256" key="8">
    <source>
        <dbReference type="ARBA" id="ARBA00023125"/>
    </source>
</evidence>
<dbReference type="SUPFAM" id="SSF57667">
    <property type="entry name" value="beta-beta-alpha zinc fingers"/>
    <property type="match status" value="4"/>
</dbReference>
<evidence type="ECO:0000256" key="3">
    <source>
        <dbReference type="ARBA" id="ARBA00022723"/>
    </source>
</evidence>
<keyword evidence="9" id="KW-0804">Transcription</keyword>
<feature type="domain" description="C2H2-type" evidence="13">
    <location>
        <begin position="189"/>
        <end position="216"/>
    </location>
</feature>
<dbReference type="FunFam" id="3.30.160.60:FF:000448">
    <property type="entry name" value="RE1-silencing transcription factor A"/>
    <property type="match status" value="1"/>
</dbReference>